<evidence type="ECO:0000256" key="4">
    <source>
        <dbReference type="ARBA" id="ARBA00023098"/>
    </source>
</evidence>
<dbReference type="Proteomes" id="UP001501337">
    <property type="component" value="Unassembled WGS sequence"/>
</dbReference>
<keyword evidence="1 6" id="KW-0444">Lipid biosynthesis</keyword>
<keyword evidence="4 6" id="KW-0443">Lipid metabolism</keyword>
<dbReference type="InterPro" id="IPR029098">
    <property type="entry name" value="Acetyltransf_C"/>
</dbReference>
<dbReference type="HAMAP" id="MF_00387">
    <property type="entry name" value="LpxA"/>
    <property type="match status" value="1"/>
</dbReference>
<dbReference type="SUPFAM" id="SSF51161">
    <property type="entry name" value="Trimeric LpxA-like enzymes"/>
    <property type="match status" value="1"/>
</dbReference>
<dbReference type="PANTHER" id="PTHR43480">
    <property type="entry name" value="ACYL-[ACYL-CARRIER-PROTEIN]--UDP-N-ACETYLGLUCOSAMINE O-ACYLTRANSFERASE"/>
    <property type="match status" value="1"/>
</dbReference>
<gene>
    <name evidence="6 8" type="primary">lpxA</name>
    <name evidence="8" type="ORF">GCM10022278_28900</name>
</gene>
<dbReference type="NCBIfam" id="NF003657">
    <property type="entry name" value="PRK05289.1"/>
    <property type="match status" value="1"/>
</dbReference>
<keyword evidence="5 6" id="KW-0012">Acyltransferase</keyword>
<comment type="catalytic activity">
    <reaction evidence="6">
        <text>a (3R)-hydroxyacyl-[ACP] + UDP-N-acetyl-alpha-D-glucosamine = a UDP-3-O-[(3R)-3-hydroxyacyl]-N-acetyl-alpha-D-glucosamine + holo-[ACP]</text>
        <dbReference type="Rhea" id="RHEA:67812"/>
        <dbReference type="Rhea" id="RHEA-COMP:9685"/>
        <dbReference type="Rhea" id="RHEA-COMP:9945"/>
        <dbReference type="ChEBI" id="CHEBI:57705"/>
        <dbReference type="ChEBI" id="CHEBI:64479"/>
        <dbReference type="ChEBI" id="CHEBI:78827"/>
        <dbReference type="ChEBI" id="CHEBI:173225"/>
        <dbReference type="EC" id="2.3.1.129"/>
    </reaction>
</comment>
<protein>
    <recommendedName>
        <fullName evidence="6">Acyl-[acyl-carrier-protein]--UDP-N-acetylglucosamine O-acyltransferase</fullName>
        <shortName evidence="6">UDP-N-acetylglucosamine acyltransferase</shortName>
        <ecNumber evidence="6">2.3.1.129</ecNumber>
    </recommendedName>
</protein>
<dbReference type="InterPro" id="IPR037157">
    <property type="entry name" value="Acetyltransf_C_sf"/>
</dbReference>
<accession>A0ABP7PPX8</accession>
<dbReference type="NCBIfam" id="TIGR01852">
    <property type="entry name" value="lipid_A_lpxA"/>
    <property type="match status" value="1"/>
</dbReference>
<comment type="caution">
    <text evidence="8">The sequence shown here is derived from an EMBL/GenBank/DDBJ whole genome shotgun (WGS) entry which is preliminary data.</text>
</comment>
<evidence type="ECO:0000256" key="5">
    <source>
        <dbReference type="ARBA" id="ARBA00023315"/>
    </source>
</evidence>
<keyword evidence="2 6" id="KW-0441">Lipid A biosynthesis</keyword>
<reference evidence="9" key="1">
    <citation type="journal article" date="2019" name="Int. J. Syst. Evol. Microbiol.">
        <title>The Global Catalogue of Microorganisms (GCM) 10K type strain sequencing project: providing services to taxonomists for standard genome sequencing and annotation.</title>
        <authorList>
            <consortium name="The Broad Institute Genomics Platform"/>
            <consortium name="The Broad Institute Genome Sequencing Center for Infectious Disease"/>
            <person name="Wu L."/>
            <person name="Ma J."/>
        </authorList>
    </citation>
    <scope>NUCLEOTIDE SEQUENCE [LARGE SCALE GENOMIC DNA]</scope>
    <source>
        <strain evidence="9">JCM 17555</strain>
    </source>
</reference>
<dbReference type="CDD" id="cd03351">
    <property type="entry name" value="LbH_UDP-GlcNAc_AT"/>
    <property type="match status" value="1"/>
</dbReference>
<keyword evidence="6" id="KW-0963">Cytoplasm</keyword>
<sequence length="259" mass="27571">MTIHEQAIVSPSARIHPSVSVGPFTVIGPDVEIGAGTVVASHVVIRGPSVIGRNNHIYQFASVGEDCQDKKYNGEPTRLVMGDDNIVRENCSIHRGTVQDRGETTIGNGNLFMASSHVAHDCIVGNGTILANLATIAGHVRVDDFAILGGGTLVHQFCHIGTQSMCAGGSIVLKDVPAYVMAGGQSATAHGLNTEGLRRRDVSAESVALLRKAYKTLYRAGLTFEQAIEEIDQLDADNESAELKVFISSLKRATRGIVR</sequence>
<dbReference type="EMBL" id="BAABBO010000012">
    <property type="protein sequence ID" value="GAA3969364.1"/>
    <property type="molecule type" value="Genomic_DNA"/>
</dbReference>
<evidence type="ECO:0000313" key="8">
    <source>
        <dbReference type="EMBL" id="GAA3969364.1"/>
    </source>
</evidence>
<evidence type="ECO:0000313" key="9">
    <source>
        <dbReference type="Proteomes" id="UP001501337"/>
    </source>
</evidence>
<keyword evidence="9" id="KW-1185">Reference proteome</keyword>
<dbReference type="PANTHER" id="PTHR43480:SF1">
    <property type="entry name" value="ACYL-[ACYL-CARRIER-PROTEIN]--UDP-N-ACETYLGLUCOSAMINE O-ACYLTRANSFERASE, MITOCHONDRIAL-RELATED"/>
    <property type="match status" value="1"/>
</dbReference>
<evidence type="ECO:0000256" key="3">
    <source>
        <dbReference type="ARBA" id="ARBA00022679"/>
    </source>
</evidence>
<evidence type="ECO:0000256" key="6">
    <source>
        <dbReference type="HAMAP-Rule" id="MF_00387"/>
    </source>
</evidence>
<keyword evidence="3 6" id="KW-0808">Transferase</keyword>
<comment type="function">
    <text evidence="6">Involved in the biosynthesis of lipid A, a phosphorylated glycolipid that anchors the lipopolysaccharide to the outer membrane of the cell.</text>
</comment>
<dbReference type="Pfam" id="PF13720">
    <property type="entry name" value="Acetyltransf_11"/>
    <property type="match status" value="1"/>
</dbReference>
<comment type="subunit">
    <text evidence="6">Homotrimer.</text>
</comment>
<dbReference type="InterPro" id="IPR011004">
    <property type="entry name" value="Trimer_LpxA-like_sf"/>
</dbReference>
<dbReference type="Pfam" id="PF00132">
    <property type="entry name" value="Hexapep"/>
    <property type="match status" value="2"/>
</dbReference>
<evidence type="ECO:0000256" key="2">
    <source>
        <dbReference type="ARBA" id="ARBA00022556"/>
    </source>
</evidence>
<dbReference type="InterPro" id="IPR001451">
    <property type="entry name" value="Hexapep"/>
</dbReference>
<evidence type="ECO:0000256" key="1">
    <source>
        <dbReference type="ARBA" id="ARBA00022516"/>
    </source>
</evidence>
<comment type="subcellular location">
    <subcellularLocation>
        <location evidence="6">Cytoplasm</location>
    </subcellularLocation>
</comment>
<name>A0ABP7PPX8_9GAMM</name>
<evidence type="ECO:0000259" key="7">
    <source>
        <dbReference type="Pfam" id="PF13720"/>
    </source>
</evidence>
<dbReference type="EC" id="2.3.1.129" evidence="6"/>
<comment type="pathway">
    <text evidence="6">Glycolipid biosynthesis; lipid IV(A) biosynthesis; lipid IV(A) from (3R)-3-hydroxytetradecanoyl-[acyl-carrier-protein] and UDP-N-acetyl-alpha-D-glucosamine: step 1/6.</text>
</comment>
<dbReference type="PIRSF" id="PIRSF000456">
    <property type="entry name" value="UDP-GlcNAc_acltr"/>
    <property type="match status" value="1"/>
</dbReference>
<keyword evidence="6" id="KW-0677">Repeat</keyword>
<comment type="similarity">
    <text evidence="6">Belongs to the transferase hexapeptide repeat family. LpxA subfamily.</text>
</comment>
<proteinExistence type="inferred from homology"/>
<dbReference type="Gene3D" id="2.160.10.10">
    <property type="entry name" value="Hexapeptide repeat proteins"/>
    <property type="match status" value="1"/>
</dbReference>
<dbReference type="InterPro" id="IPR010137">
    <property type="entry name" value="Lipid_A_LpxA"/>
</dbReference>
<organism evidence="8 9">
    <name type="scientific">Allohahella marinimesophila</name>
    <dbReference type="NCBI Taxonomy" id="1054972"/>
    <lineage>
        <taxon>Bacteria</taxon>
        <taxon>Pseudomonadati</taxon>
        <taxon>Pseudomonadota</taxon>
        <taxon>Gammaproteobacteria</taxon>
        <taxon>Oceanospirillales</taxon>
        <taxon>Hahellaceae</taxon>
        <taxon>Allohahella</taxon>
    </lineage>
</organism>
<feature type="domain" description="UDP N-acetylglucosamine O-acyltransferase C-terminal" evidence="7">
    <location>
        <begin position="175"/>
        <end position="258"/>
    </location>
</feature>
<dbReference type="RefSeq" id="WP_344807595.1">
    <property type="nucleotide sequence ID" value="NZ_BAABBO010000012.1"/>
</dbReference>
<dbReference type="Gene3D" id="1.20.1180.10">
    <property type="entry name" value="Udp N-acetylglucosamine O-acyltransferase, C-terminal domain"/>
    <property type="match status" value="1"/>
</dbReference>